<dbReference type="PANTHER" id="PTHR11017:SF553">
    <property type="entry name" value="ADP-RIBOSYL CYCLASE_CYCLIC ADP-RIBOSE HYDROLASE"/>
    <property type="match status" value="1"/>
</dbReference>
<dbReference type="InterPro" id="IPR042197">
    <property type="entry name" value="Apaf_helical"/>
</dbReference>
<dbReference type="InterPro" id="IPR027417">
    <property type="entry name" value="P-loop_NTPase"/>
</dbReference>
<organism evidence="10 11">
    <name type="scientific">Hevea brasiliensis</name>
    <name type="common">Para rubber tree</name>
    <name type="synonym">Siphonia brasiliensis</name>
    <dbReference type="NCBI Taxonomy" id="3981"/>
    <lineage>
        <taxon>Eukaryota</taxon>
        <taxon>Viridiplantae</taxon>
        <taxon>Streptophyta</taxon>
        <taxon>Embryophyta</taxon>
        <taxon>Tracheophyta</taxon>
        <taxon>Spermatophyta</taxon>
        <taxon>Magnoliopsida</taxon>
        <taxon>eudicotyledons</taxon>
        <taxon>Gunneridae</taxon>
        <taxon>Pentapetalae</taxon>
        <taxon>rosids</taxon>
        <taxon>fabids</taxon>
        <taxon>Malpighiales</taxon>
        <taxon>Euphorbiaceae</taxon>
        <taxon>Crotonoideae</taxon>
        <taxon>Micrandreae</taxon>
        <taxon>Hevea</taxon>
    </lineage>
</organism>
<dbReference type="SUPFAM" id="SSF52047">
    <property type="entry name" value="RNI-like"/>
    <property type="match status" value="1"/>
</dbReference>
<sequence length="985" mass="111287">MASAASSFCKYDVFLSFRGEDTRKNFTSHLFAGLRQKRIITFKDDQELKRGKTISQELLRAIQDSKISIVVFSTSYASSSWCLDELVQIFKCMKNQGQTVLPVFYHVNPTDVRKQTGSYGISFAHHEHCFNNLQKVQQWRIAMTELANLSGWDLQDSAAKNLDGMSSLLTDMSMYLDMKQTDDVHFIGICGMGGIGKTTIARVVYEELSSQFEGSSFLANVREVHEKHDLVPLQIQLLSEILNRNITIWDANSGTNEIRNRLHLKKVLKVLDDVDQLEQLRLPAGMHDWFGKGSRIIITSRDEHLLICHGIDKIYRAEEGLSDDEALHLFCLKAFKSGYLADDYVELCNHFVNYCTGLPLALDVLGSFLVGKSVNEWRSALGSVMESQSLYYFSVYSKIFRDIACFFNGEDKDLVMKVLGSCGFYPDIGINVLINKSLITISKERIWMHDLLQEIGREIVHQESPKEPGKRSRLLPFRVSSILIFYILQDAPNLGKLNLEGCTRLLDVHQSIGDLERLVLLNLKDCKSLARLPNSICDLKSLKFLNLHGCSKLEKLPEGWGDMTSLEKLYAGGIGTRQLALNKFWGLFLHSRFLPWKTPNSNSNPNPMVMMLPSLLVLRSLRSLDLSYYSLVEGALPSDMSCFPSLRTLNLSGNDFRLQSFPNLPSSILYLSMDGCTALESLLPRSISKQFELENLCTAVDCKRLQLLPGLSSSILYPSVDGSTPKETIPNPFGTDITRPSSLTLVNCVKLFEVQSKNITKFARLISYLHYLLRHSSQGLFSPSSHVSMCLAGSEIRGWFNSQSPGSSLELHLPPYWWATKWMGFAFCMEFGFHMPFSDSSPISCDLHACISSDQDLFLGSSTIQISKDMSVTSDQLLFNYMPRSSLIRLDLWKACNQLKVTFFSNQLRVKYRGFRAIYSRDLDELISCRNSFQNLGFPCTDNFDNSKRSREDYCCGSGEEANENGNLTNGLPSKRLRMPVDPDS</sequence>
<protein>
    <recommendedName>
        <fullName evidence="1">ADP-ribosyl cyclase/cyclic ADP-ribose hydrolase</fullName>
        <ecNumber evidence="1">3.2.2.6</ecNumber>
    </recommendedName>
</protein>
<dbReference type="InterPro" id="IPR036390">
    <property type="entry name" value="WH_DNA-bd_sf"/>
</dbReference>
<comment type="caution">
    <text evidence="10">The sequence shown here is derived from an EMBL/GenBank/DDBJ whole genome shotgun (WGS) entry which is preliminary data.</text>
</comment>
<reference evidence="10" key="1">
    <citation type="journal article" date="2023" name="Plant Biotechnol. J.">
        <title>Chromosome-level wild Hevea brasiliensis genome provides new tools for genomic-assisted breeding and valuable loci to elevate rubber yield.</title>
        <authorList>
            <person name="Cheng H."/>
            <person name="Song X."/>
            <person name="Hu Y."/>
            <person name="Wu T."/>
            <person name="Yang Q."/>
            <person name="An Z."/>
            <person name="Feng S."/>
            <person name="Deng Z."/>
            <person name="Wu W."/>
            <person name="Zeng X."/>
            <person name="Tu M."/>
            <person name="Wang X."/>
            <person name="Huang H."/>
        </authorList>
    </citation>
    <scope>NUCLEOTIDE SEQUENCE</scope>
    <source>
        <strain evidence="10">MT/VB/25A 57/8</strain>
    </source>
</reference>
<dbReference type="Pfam" id="PF23282">
    <property type="entry name" value="WHD_ROQ1"/>
    <property type="match status" value="1"/>
</dbReference>
<dbReference type="InterPro" id="IPR044974">
    <property type="entry name" value="Disease_R_plants"/>
</dbReference>
<dbReference type="Proteomes" id="UP001174677">
    <property type="component" value="Chromosome 7"/>
</dbReference>
<evidence type="ECO:0000256" key="4">
    <source>
        <dbReference type="ARBA" id="ARBA00022801"/>
    </source>
</evidence>
<evidence type="ECO:0000256" key="1">
    <source>
        <dbReference type="ARBA" id="ARBA00011982"/>
    </source>
</evidence>
<name>A0ABQ9M746_HEVBR</name>
<dbReference type="SUPFAM" id="SSF52540">
    <property type="entry name" value="P-loop containing nucleoside triphosphate hydrolases"/>
    <property type="match status" value="1"/>
</dbReference>
<dbReference type="SUPFAM" id="SSF46785">
    <property type="entry name" value="Winged helix' DNA-binding domain"/>
    <property type="match status" value="1"/>
</dbReference>
<keyword evidence="11" id="KW-1185">Reference proteome</keyword>
<evidence type="ECO:0000313" key="10">
    <source>
        <dbReference type="EMBL" id="KAJ9176084.1"/>
    </source>
</evidence>
<accession>A0ABQ9M746</accession>
<dbReference type="InterPro" id="IPR058192">
    <property type="entry name" value="WHD_ROQ1-like"/>
</dbReference>
<dbReference type="Pfam" id="PF20160">
    <property type="entry name" value="C-JID"/>
    <property type="match status" value="1"/>
</dbReference>
<dbReference type="EMBL" id="JARPOI010000007">
    <property type="protein sequence ID" value="KAJ9176084.1"/>
    <property type="molecule type" value="Genomic_DNA"/>
</dbReference>
<dbReference type="PROSITE" id="PS50104">
    <property type="entry name" value="TIR"/>
    <property type="match status" value="1"/>
</dbReference>
<feature type="domain" description="TIR" evidence="9">
    <location>
        <begin position="9"/>
        <end position="166"/>
    </location>
</feature>
<keyword evidence="6" id="KW-0520">NAD</keyword>
<dbReference type="InterPro" id="IPR002182">
    <property type="entry name" value="NB-ARC"/>
</dbReference>
<keyword evidence="4" id="KW-0378">Hydrolase</keyword>
<evidence type="ECO:0000256" key="3">
    <source>
        <dbReference type="ARBA" id="ARBA00022737"/>
    </source>
</evidence>
<evidence type="ECO:0000256" key="6">
    <source>
        <dbReference type="ARBA" id="ARBA00023027"/>
    </source>
</evidence>
<dbReference type="Gene3D" id="3.80.10.10">
    <property type="entry name" value="Ribonuclease Inhibitor"/>
    <property type="match status" value="2"/>
</dbReference>
<dbReference type="PANTHER" id="PTHR11017">
    <property type="entry name" value="LEUCINE-RICH REPEAT-CONTAINING PROTEIN"/>
    <property type="match status" value="1"/>
</dbReference>
<keyword evidence="5" id="KW-0611">Plant defense</keyword>
<keyword evidence="2" id="KW-0433">Leucine-rich repeat</keyword>
<dbReference type="InterPro" id="IPR000157">
    <property type="entry name" value="TIR_dom"/>
</dbReference>
<dbReference type="Gene3D" id="3.40.50.10140">
    <property type="entry name" value="Toll/interleukin-1 receptor homology (TIR) domain"/>
    <property type="match status" value="1"/>
</dbReference>
<evidence type="ECO:0000256" key="2">
    <source>
        <dbReference type="ARBA" id="ARBA00022614"/>
    </source>
</evidence>
<dbReference type="InterPro" id="IPR035897">
    <property type="entry name" value="Toll_tir_struct_dom_sf"/>
</dbReference>
<dbReference type="InterPro" id="IPR032675">
    <property type="entry name" value="LRR_dom_sf"/>
</dbReference>
<dbReference type="SMART" id="SM00255">
    <property type="entry name" value="TIR"/>
    <property type="match status" value="1"/>
</dbReference>
<evidence type="ECO:0000256" key="8">
    <source>
        <dbReference type="SAM" id="MobiDB-lite"/>
    </source>
</evidence>
<dbReference type="SUPFAM" id="SSF52200">
    <property type="entry name" value="Toll/Interleukin receptor TIR domain"/>
    <property type="match status" value="1"/>
</dbReference>
<dbReference type="EC" id="3.2.2.6" evidence="1"/>
<evidence type="ECO:0000256" key="5">
    <source>
        <dbReference type="ARBA" id="ARBA00022821"/>
    </source>
</evidence>
<feature type="region of interest" description="Disordered" evidence="8">
    <location>
        <begin position="966"/>
        <end position="985"/>
    </location>
</feature>
<dbReference type="InterPro" id="IPR045344">
    <property type="entry name" value="C-JID"/>
</dbReference>
<evidence type="ECO:0000256" key="7">
    <source>
        <dbReference type="ARBA" id="ARBA00047304"/>
    </source>
</evidence>
<comment type="catalytic activity">
    <reaction evidence="7">
        <text>NAD(+) + H2O = ADP-D-ribose + nicotinamide + H(+)</text>
        <dbReference type="Rhea" id="RHEA:16301"/>
        <dbReference type="ChEBI" id="CHEBI:15377"/>
        <dbReference type="ChEBI" id="CHEBI:15378"/>
        <dbReference type="ChEBI" id="CHEBI:17154"/>
        <dbReference type="ChEBI" id="CHEBI:57540"/>
        <dbReference type="ChEBI" id="CHEBI:57967"/>
        <dbReference type="EC" id="3.2.2.6"/>
    </reaction>
    <physiologicalReaction direction="left-to-right" evidence="7">
        <dbReference type="Rhea" id="RHEA:16302"/>
    </physiologicalReaction>
</comment>
<keyword evidence="3" id="KW-0677">Repeat</keyword>
<dbReference type="PRINTS" id="PR00364">
    <property type="entry name" value="DISEASERSIST"/>
</dbReference>
<dbReference type="Gene3D" id="1.10.8.430">
    <property type="entry name" value="Helical domain of apoptotic protease-activating factors"/>
    <property type="match status" value="1"/>
</dbReference>
<dbReference type="Gene3D" id="3.40.50.300">
    <property type="entry name" value="P-loop containing nucleotide triphosphate hydrolases"/>
    <property type="match status" value="1"/>
</dbReference>
<dbReference type="PROSITE" id="PS51450">
    <property type="entry name" value="LRR"/>
    <property type="match status" value="1"/>
</dbReference>
<evidence type="ECO:0000259" key="9">
    <source>
        <dbReference type="PROSITE" id="PS50104"/>
    </source>
</evidence>
<dbReference type="Pfam" id="PF01582">
    <property type="entry name" value="TIR"/>
    <property type="match status" value="1"/>
</dbReference>
<dbReference type="Pfam" id="PF00931">
    <property type="entry name" value="NB-ARC"/>
    <property type="match status" value="1"/>
</dbReference>
<gene>
    <name evidence="10" type="ORF">P3X46_011434</name>
</gene>
<evidence type="ECO:0000313" key="11">
    <source>
        <dbReference type="Proteomes" id="UP001174677"/>
    </source>
</evidence>
<proteinExistence type="predicted"/>
<dbReference type="InterPro" id="IPR001611">
    <property type="entry name" value="Leu-rich_rpt"/>
</dbReference>